<gene>
    <name evidence="10" type="ORF">ACIB24_05650</name>
</gene>
<feature type="transmembrane region" description="Helical" evidence="7">
    <location>
        <begin position="71"/>
        <end position="91"/>
    </location>
</feature>
<evidence type="ECO:0000259" key="9">
    <source>
        <dbReference type="PROSITE" id="PS50850"/>
    </source>
</evidence>
<dbReference type="PROSITE" id="PS50850">
    <property type="entry name" value="MFS"/>
    <property type="match status" value="1"/>
</dbReference>
<dbReference type="InterPro" id="IPR020846">
    <property type="entry name" value="MFS_dom"/>
</dbReference>
<feature type="chain" id="PRO_5046677467" evidence="8">
    <location>
        <begin position="23"/>
        <end position="395"/>
    </location>
</feature>
<dbReference type="InterPro" id="IPR005829">
    <property type="entry name" value="Sugar_transporter_CS"/>
</dbReference>
<protein>
    <submittedName>
        <fullName evidence="10">MFS transporter</fullName>
    </submittedName>
</protein>
<evidence type="ECO:0000256" key="7">
    <source>
        <dbReference type="SAM" id="Phobius"/>
    </source>
</evidence>
<evidence type="ECO:0000256" key="4">
    <source>
        <dbReference type="ARBA" id="ARBA00022692"/>
    </source>
</evidence>
<feature type="transmembrane region" description="Helical" evidence="7">
    <location>
        <begin position="271"/>
        <end position="291"/>
    </location>
</feature>
<organism evidence="10 11">
    <name type="scientific">Spongisporangium articulatum</name>
    <dbReference type="NCBI Taxonomy" id="3362603"/>
    <lineage>
        <taxon>Bacteria</taxon>
        <taxon>Bacillati</taxon>
        <taxon>Actinomycetota</taxon>
        <taxon>Actinomycetes</taxon>
        <taxon>Kineosporiales</taxon>
        <taxon>Kineosporiaceae</taxon>
        <taxon>Spongisporangium</taxon>
    </lineage>
</organism>
<evidence type="ECO:0000256" key="5">
    <source>
        <dbReference type="ARBA" id="ARBA00022989"/>
    </source>
</evidence>
<feature type="domain" description="Major facilitator superfamily (MFS) profile" evidence="9">
    <location>
        <begin position="5"/>
        <end position="395"/>
    </location>
</feature>
<feature type="transmembrane region" description="Helical" evidence="7">
    <location>
        <begin position="131"/>
        <end position="156"/>
    </location>
</feature>
<comment type="caution">
    <text evidence="10">The sequence shown here is derived from an EMBL/GenBank/DDBJ whole genome shotgun (WGS) entry which is preliminary data.</text>
</comment>
<dbReference type="PROSITE" id="PS00216">
    <property type="entry name" value="SUGAR_TRANSPORT_1"/>
    <property type="match status" value="1"/>
</dbReference>
<name>A0ABW8AJM1_9ACTN</name>
<dbReference type="PANTHER" id="PTHR23517">
    <property type="entry name" value="RESISTANCE PROTEIN MDTM, PUTATIVE-RELATED-RELATED"/>
    <property type="match status" value="1"/>
</dbReference>
<feature type="transmembrane region" description="Helical" evidence="7">
    <location>
        <begin position="297"/>
        <end position="321"/>
    </location>
</feature>
<keyword evidence="8" id="KW-0732">Signal</keyword>
<keyword evidence="4 7" id="KW-0812">Transmembrane</keyword>
<feature type="transmembrane region" description="Helical" evidence="7">
    <location>
        <begin position="333"/>
        <end position="355"/>
    </location>
</feature>
<feature type="signal peptide" evidence="8">
    <location>
        <begin position="1"/>
        <end position="22"/>
    </location>
</feature>
<feature type="transmembrane region" description="Helical" evidence="7">
    <location>
        <begin position="244"/>
        <end position="264"/>
    </location>
</feature>
<keyword evidence="6 7" id="KW-0472">Membrane</keyword>
<dbReference type="EMBL" id="JBITLV010000001">
    <property type="protein sequence ID" value="MFI7586542.1"/>
    <property type="molecule type" value="Genomic_DNA"/>
</dbReference>
<reference evidence="10 11" key="1">
    <citation type="submission" date="2024-10" db="EMBL/GenBank/DDBJ databases">
        <title>The Natural Products Discovery Center: Release of the First 8490 Sequenced Strains for Exploring Actinobacteria Biosynthetic Diversity.</title>
        <authorList>
            <person name="Kalkreuter E."/>
            <person name="Kautsar S.A."/>
            <person name="Yang D."/>
            <person name="Bader C.D."/>
            <person name="Teijaro C.N."/>
            <person name="Fluegel L."/>
            <person name="Davis C.M."/>
            <person name="Simpson J.R."/>
            <person name="Lauterbach L."/>
            <person name="Steele A.D."/>
            <person name="Gui C."/>
            <person name="Meng S."/>
            <person name="Li G."/>
            <person name="Viehrig K."/>
            <person name="Ye F."/>
            <person name="Su P."/>
            <person name="Kiefer A.F."/>
            <person name="Nichols A."/>
            <person name="Cepeda A.J."/>
            <person name="Yan W."/>
            <person name="Fan B."/>
            <person name="Jiang Y."/>
            <person name="Adhikari A."/>
            <person name="Zheng C.-J."/>
            <person name="Schuster L."/>
            <person name="Cowan T.M."/>
            <person name="Smanski M.J."/>
            <person name="Chevrette M.G."/>
            <person name="De Carvalho L.P.S."/>
            <person name="Shen B."/>
        </authorList>
    </citation>
    <scope>NUCLEOTIDE SEQUENCE [LARGE SCALE GENOMIC DNA]</scope>
    <source>
        <strain evidence="10 11">NPDC049639</strain>
    </source>
</reference>
<keyword evidence="11" id="KW-1185">Reference proteome</keyword>
<evidence type="ECO:0000256" key="1">
    <source>
        <dbReference type="ARBA" id="ARBA00004651"/>
    </source>
</evidence>
<evidence type="ECO:0000313" key="11">
    <source>
        <dbReference type="Proteomes" id="UP001612915"/>
    </source>
</evidence>
<feature type="transmembrane region" description="Helical" evidence="7">
    <location>
        <begin position="97"/>
        <end position="119"/>
    </location>
</feature>
<evidence type="ECO:0000256" key="6">
    <source>
        <dbReference type="ARBA" id="ARBA00023136"/>
    </source>
</evidence>
<evidence type="ECO:0000256" key="2">
    <source>
        <dbReference type="ARBA" id="ARBA00022448"/>
    </source>
</evidence>
<dbReference type="InterPro" id="IPR011701">
    <property type="entry name" value="MFS"/>
</dbReference>
<dbReference type="Gene3D" id="1.20.1250.20">
    <property type="entry name" value="MFS general substrate transporter like domains"/>
    <property type="match status" value="1"/>
</dbReference>
<keyword evidence="2" id="KW-0813">Transport</keyword>
<keyword evidence="5 7" id="KW-1133">Transmembrane helix</keyword>
<dbReference type="SUPFAM" id="SSF103473">
    <property type="entry name" value="MFS general substrate transporter"/>
    <property type="match status" value="1"/>
</dbReference>
<dbReference type="RefSeq" id="WP_398276787.1">
    <property type="nucleotide sequence ID" value="NZ_JBITLV010000001.1"/>
</dbReference>
<keyword evidence="3" id="KW-1003">Cell membrane</keyword>
<feature type="transmembrane region" description="Helical" evidence="7">
    <location>
        <begin position="162"/>
        <end position="181"/>
    </location>
</feature>
<proteinExistence type="predicted"/>
<evidence type="ECO:0000256" key="8">
    <source>
        <dbReference type="SAM" id="SignalP"/>
    </source>
</evidence>
<dbReference type="Proteomes" id="UP001612915">
    <property type="component" value="Unassembled WGS sequence"/>
</dbReference>
<feature type="transmembrane region" description="Helical" evidence="7">
    <location>
        <begin position="361"/>
        <end position="382"/>
    </location>
</feature>
<feature type="transmembrane region" description="Helical" evidence="7">
    <location>
        <begin position="46"/>
        <end position="64"/>
    </location>
</feature>
<dbReference type="Pfam" id="PF07690">
    <property type="entry name" value="MFS_1"/>
    <property type="match status" value="1"/>
</dbReference>
<dbReference type="InterPro" id="IPR050171">
    <property type="entry name" value="MFS_Transporters"/>
</dbReference>
<comment type="subcellular location">
    <subcellularLocation>
        <location evidence="1">Cell membrane</location>
        <topology evidence="1">Multi-pass membrane protein</topology>
    </subcellularLocation>
</comment>
<accession>A0ABW8AJM1</accession>
<sequence>MSHPRAFVASTAILALFLSASAAPSPLYVVYQQQWHFSETTLTGVFAIYVIGLLGSLLVVGGLSDHLGRRPVLGAAVALEAVAMLLFLTAGGVPELVAARFLQGVATGAAMTTLAAALIDLNPPHAPQRAGVVNSITPTSALAFGALACGALVQFAPAPTHLVFAVILAGLVLSAAVVLTLPETSSRRPGAVASLRPRMSVPGRIRVEFTALVPVLLASWAVGGIYLSLGPSVAVGVFGLQNHLVGGFVVALLCGTGAVTSWFLREVAPAVLLRLAAGLLAFGLLITLAGVEWDVAGLAGLGTVLAGIGFGSGGIGCFGTLSRIALPDERSQLFAVGLTVSYLAFSIPAVIAGFAATSYGLHATVLTYGAAIVVLSVGALAAQRVLDSRRDLVPA</sequence>
<evidence type="ECO:0000256" key="3">
    <source>
        <dbReference type="ARBA" id="ARBA00022475"/>
    </source>
</evidence>
<evidence type="ECO:0000313" key="10">
    <source>
        <dbReference type="EMBL" id="MFI7586542.1"/>
    </source>
</evidence>
<dbReference type="PANTHER" id="PTHR23517:SF13">
    <property type="entry name" value="MAJOR FACILITATOR SUPERFAMILY MFS_1"/>
    <property type="match status" value="1"/>
</dbReference>
<feature type="transmembrane region" description="Helical" evidence="7">
    <location>
        <begin position="209"/>
        <end position="229"/>
    </location>
</feature>
<dbReference type="InterPro" id="IPR036259">
    <property type="entry name" value="MFS_trans_sf"/>
</dbReference>